<dbReference type="OrthoDB" id="5673400at2"/>
<dbReference type="Proteomes" id="UP000285324">
    <property type="component" value="Unassembled WGS sequence"/>
</dbReference>
<reference evidence="1 2" key="1">
    <citation type="submission" date="2018-08" db="EMBL/GenBank/DDBJ databases">
        <title>Achromobacter xylosoxidans Genome sequencing and assembly.</title>
        <authorList>
            <person name="Wang R."/>
            <person name="Rensing C."/>
            <person name="Li Y."/>
        </authorList>
    </citation>
    <scope>NUCLEOTIDE SEQUENCE [LARGE SCALE GENOMIC DNA]</scope>
    <source>
        <strain evidence="1 2">GD003A</strain>
    </source>
</reference>
<gene>
    <name evidence="1" type="ORF">DY367_28690</name>
</gene>
<evidence type="ECO:0000313" key="2">
    <source>
        <dbReference type="Proteomes" id="UP000285324"/>
    </source>
</evidence>
<dbReference type="GO" id="GO:0046718">
    <property type="term" value="P:symbiont entry into host cell"/>
    <property type="evidence" value="ECO:0007669"/>
    <property type="project" value="InterPro"/>
</dbReference>
<proteinExistence type="predicted"/>
<protein>
    <submittedName>
        <fullName evidence="1">Phage minor tail protein L</fullName>
    </submittedName>
</protein>
<organism evidence="1 2">
    <name type="scientific">Alcaligenes xylosoxydans xylosoxydans</name>
    <name type="common">Achromobacter xylosoxidans</name>
    <dbReference type="NCBI Taxonomy" id="85698"/>
    <lineage>
        <taxon>Bacteria</taxon>
        <taxon>Pseudomonadati</taxon>
        <taxon>Pseudomonadota</taxon>
        <taxon>Betaproteobacteria</taxon>
        <taxon>Burkholderiales</taxon>
        <taxon>Alcaligenaceae</taxon>
        <taxon>Achromobacter</taxon>
    </lineage>
</organism>
<dbReference type="GO" id="GO:0030430">
    <property type="term" value="C:host cell cytoplasm"/>
    <property type="evidence" value="ECO:0007669"/>
    <property type="project" value="InterPro"/>
</dbReference>
<dbReference type="RefSeq" id="WP_054453561.1">
    <property type="nucleotide sequence ID" value="NZ_CP061008.1"/>
</dbReference>
<dbReference type="Pfam" id="PF05100">
    <property type="entry name" value="Phage_tail_L"/>
    <property type="match status" value="1"/>
</dbReference>
<dbReference type="EMBL" id="QVXO01000071">
    <property type="protein sequence ID" value="RPJ88267.1"/>
    <property type="molecule type" value="Genomic_DNA"/>
</dbReference>
<dbReference type="NCBIfam" id="TIGR01600">
    <property type="entry name" value="phage_tail_L"/>
    <property type="match status" value="1"/>
</dbReference>
<evidence type="ECO:0000313" key="1">
    <source>
        <dbReference type="EMBL" id="RPJ88267.1"/>
    </source>
</evidence>
<dbReference type="InterPro" id="IPR006487">
    <property type="entry name" value="Phage_lambda_L"/>
</dbReference>
<name>A0A424W4W8_ALCXX</name>
<dbReference type="GO" id="GO:0051536">
    <property type="term" value="F:iron-sulfur cluster binding"/>
    <property type="evidence" value="ECO:0007669"/>
    <property type="project" value="InterPro"/>
</dbReference>
<accession>A0A424W4W8</accession>
<dbReference type="AlphaFoldDB" id="A0A424W4W8"/>
<sequence>MGIYADVQKLEVGQLVDLFELDATGIGGTLQRFHGYAQVGPIWWQGNQYDPWAIQAEGFDQVGEGQQPTPTLSIGNIGQDAEGNPVPGVISALCIQLDDLVGARVVVRRTLGKYLDARNFPDGNPTASPDEELTPEIWIVQQKTSDVPEVVEFELSSALDFNGQQLPSRPIIAGICGWLTKGGYRGTYCGYTGARMFDLEGNPVTDPALDRCSGLLSDCKKRFGEFEIINFGGFPSADRIRG</sequence>
<comment type="caution">
    <text evidence="1">The sequence shown here is derived from an EMBL/GenBank/DDBJ whole genome shotgun (WGS) entry which is preliminary data.</text>
</comment>